<organism evidence="8 9">
    <name type="scientific">Sphingobacterium wenxiniae</name>
    <dbReference type="NCBI Taxonomy" id="683125"/>
    <lineage>
        <taxon>Bacteria</taxon>
        <taxon>Pseudomonadati</taxon>
        <taxon>Bacteroidota</taxon>
        <taxon>Sphingobacteriia</taxon>
        <taxon>Sphingobacteriales</taxon>
        <taxon>Sphingobacteriaceae</taxon>
        <taxon>Sphingobacterium</taxon>
    </lineage>
</organism>
<reference evidence="8 9" key="1">
    <citation type="submission" date="2016-10" db="EMBL/GenBank/DDBJ databases">
        <authorList>
            <person name="de Groot N.N."/>
        </authorList>
    </citation>
    <scope>NUCLEOTIDE SEQUENCE [LARGE SCALE GENOMIC DNA]</scope>
    <source>
        <strain evidence="8 9">DSM 22789</strain>
    </source>
</reference>
<sequence>METNYTYIDAFNELQRIVSEIETGETNIDELTEKIQRASELITICKAKLMASEAEVEKLLSKLTMEEEKADEEEFTNSDEEE</sequence>
<dbReference type="InterPro" id="IPR037004">
    <property type="entry name" value="Exonuc_VII_ssu_sf"/>
</dbReference>
<name>A0A1I6UKM1_9SPHI</name>
<dbReference type="EC" id="3.1.11.6" evidence="6"/>
<dbReference type="NCBIfam" id="TIGR01280">
    <property type="entry name" value="xseB"/>
    <property type="match status" value="1"/>
</dbReference>
<gene>
    <name evidence="8" type="ORF">SAMN05660206_10966</name>
</gene>
<dbReference type="RefSeq" id="WP_093366488.1">
    <property type="nucleotide sequence ID" value="NZ_FOZZ01000009.1"/>
</dbReference>
<proteinExistence type="inferred from homology"/>
<dbReference type="InterPro" id="IPR003761">
    <property type="entry name" value="Exonuc_VII_S"/>
</dbReference>
<keyword evidence="4" id="KW-0378">Hydrolase</keyword>
<dbReference type="EMBL" id="FOZZ01000009">
    <property type="protein sequence ID" value="SFT01992.1"/>
    <property type="molecule type" value="Genomic_DNA"/>
</dbReference>
<evidence type="ECO:0000256" key="5">
    <source>
        <dbReference type="ARBA" id="ARBA00022839"/>
    </source>
</evidence>
<keyword evidence="5" id="KW-0269">Exonuclease</keyword>
<dbReference type="GO" id="GO:0008855">
    <property type="term" value="F:exodeoxyribonuclease VII activity"/>
    <property type="evidence" value="ECO:0007669"/>
    <property type="project" value="UniProtKB-UniRule"/>
</dbReference>
<keyword evidence="3" id="KW-0540">Nuclease</keyword>
<evidence type="ECO:0000256" key="2">
    <source>
        <dbReference type="ARBA" id="ARBA00022490"/>
    </source>
</evidence>
<feature type="coiled-coil region" evidence="7">
    <location>
        <begin position="14"/>
        <end position="73"/>
    </location>
</feature>
<dbReference type="Gene3D" id="1.10.287.1040">
    <property type="entry name" value="Exonuclease VII, small subunit"/>
    <property type="match status" value="1"/>
</dbReference>
<evidence type="ECO:0000256" key="4">
    <source>
        <dbReference type="ARBA" id="ARBA00022801"/>
    </source>
</evidence>
<dbReference type="GO" id="GO:0006308">
    <property type="term" value="P:DNA catabolic process"/>
    <property type="evidence" value="ECO:0007669"/>
    <property type="project" value="UniProtKB-UniRule"/>
</dbReference>
<evidence type="ECO:0000313" key="8">
    <source>
        <dbReference type="EMBL" id="SFT01992.1"/>
    </source>
</evidence>
<evidence type="ECO:0000256" key="7">
    <source>
        <dbReference type="SAM" id="Coils"/>
    </source>
</evidence>
<keyword evidence="7" id="KW-0175">Coiled coil</keyword>
<accession>A0A1I6UKM1</accession>
<dbReference type="OrthoDB" id="9813898at2"/>
<evidence type="ECO:0000256" key="3">
    <source>
        <dbReference type="ARBA" id="ARBA00022722"/>
    </source>
</evidence>
<dbReference type="SUPFAM" id="SSF116842">
    <property type="entry name" value="XseB-like"/>
    <property type="match status" value="1"/>
</dbReference>
<dbReference type="AlphaFoldDB" id="A0A1I6UKM1"/>
<dbReference type="Proteomes" id="UP000198785">
    <property type="component" value="Unassembled WGS sequence"/>
</dbReference>
<protein>
    <recommendedName>
        <fullName evidence="6">Exodeoxyribonuclease VII small subunit</fullName>
        <ecNumber evidence="6">3.1.11.6</ecNumber>
    </recommendedName>
</protein>
<evidence type="ECO:0000256" key="1">
    <source>
        <dbReference type="ARBA" id="ARBA00009998"/>
    </source>
</evidence>
<evidence type="ECO:0000256" key="6">
    <source>
        <dbReference type="NCBIfam" id="TIGR01280"/>
    </source>
</evidence>
<keyword evidence="9" id="KW-1185">Reference proteome</keyword>
<dbReference type="Pfam" id="PF02609">
    <property type="entry name" value="Exonuc_VII_S"/>
    <property type="match status" value="1"/>
</dbReference>
<dbReference type="GO" id="GO:0009318">
    <property type="term" value="C:exodeoxyribonuclease VII complex"/>
    <property type="evidence" value="ECO:0007669"/>
    <property type="project" value="UniProtKB-UniRule"/>
</dbReference>
<evidence type="ECO:0000313" key="9">
    <source>
        <dbReference type="Proteomes" id="UP000198785"/>
    </source>
</evidence>
<keyword evidence="2" id="KW-0963">Cytoplasm</keyword>
<dbReference type="STRING" id="683125.SAMN05660206_10966"/>
<comment type="similarity">
    <text evidence="1">Belongs to the XseB family.</text>
</comment>